<evidence type="ECO:0000256" key="4">
    <source>
        <dbReference type="ARBA" id="ARBA00022692"/>
    </source>
</evidence>
<evidence type="ECO:0000256" key="5">
    <source>
        <dbReference type="ARBA" id="ARBA00022989"/>
    </source>
</evidence>
<evidence type="ECO:0000256" key="1">
    <source>
        <dbReference type="ARBA" id="ARBA00004651"/>
    </source>
</evidence>
<accession>B1ZMT9</accession>
<dbReference type="KEGG" id="ote:Oter_2084"/>
<evidence type="ECO:0000259" key="9">
    <source>
        <dbReference type="Pfam" id="PF12704"/>
    </source>
</evidence>
<dbReference type="eggNOG" id="COG4591">
    <property type="taxonomic scope" value="Bacteria"/>
</dbReference>
<keyword evidence="5 7" id="KW-1133">Transmembrane helix</keyword>
<dbReference type="Pfam" id="PF02687">
    <property type="entry name" value="FtsX"/>
    <property type="match status" value="1"/>
</dbReference>
<dbReference type="RefSeq" id="WP_012374904.1">
    <property type="nucleotide sequence ID" value="NC_010571.1"/>
</dbReference>
<evidence type="ECO:0000256" key="6">
    <source>
        <dbReference type="ARBA" id="ARBA00023136"/>
    </source>
</evidence>
<reference evidence="10 11" key="1">
    <citation type="journal article" date="2011" name="J. Bacteriol.">
        <title>Genome sequence of the verrucomicrobium Opitutus terrae PB90-1, an abundant inhabitant of rice paddy soil ecosystems.</title>
        <authorList>
            <person name="van Passel M.W."/>
            <person name="Kant R."/>
            <person name="Palva A."/>
            <person name="Copeland A."/>
            <person name="Lucas S."/>
            <person name="Lapidus A."/>
            <person name="Glavina del Rio T."/>
            <person name="Pitluck S."/>
            <person name="Goltsman E."/>
            <person name="Clum A."/>
            <person name="Sun H."/>
            <person name="Schmutz J."/>
            <person name="Larimer F.W."/>
            <person name="Land M.L."/>
            <person name="Hauser L."/>
            <person name="Kyrpides N."/>
            <person name="Mikhailova N."/>
            <person name="Richardson P.P."/>
            <person name="Janssen P.H."/>
            <person name="de Vos W.M."/>
            <person name="Smidt H."/>
        </authorList>
    </citation>
    <scope>NUCLEOTIDE SEQUENCE [LARGE SCALE GENOMIC DNA]</scope>
    <source>
        <strain evidence="11">DSM 11246 / JCM 15787 / PB90-1</strain>
    </source>
</reference>
<comment type="subcellular location">
    <subcellularLocation>
        <location evidence="1">Cell membrane</location>
        <topology evidence="1">Multi-pass membrane protein</topology>
    </subcellularLocation>
</comment>
<evidence type="ECO:0000256" key="2">
    <source>
        <dbReference type="ARBA" id="ARBA00005236"/>
    </source>
</evidence>
<proteinExistence type="inferred from homology"/>
<feature type="transmembrane region" description="Helical" evidence="7">
    <location>
        <begin position="20"/>
        <end position="44"/>
    </location>
</feature>
<dbReference type="TCDB" id="3.A.1.125.5">
    <property type="family name" value="the atp-binding cassette (abc) superfamily"/>
</dbReference>
<evidence type="ECO:0000313" key="10">
    <source>
        <dbReference type="EMBL" id="ACB75367.1"/>
    </source>
</evidence>
<organism evidence="10 11">
    <name type="scientific">Opitutus terrae (strain DSM 11246 / JCM 15787 / PB90-1)</name>
    <dbReference type="NCBI Taxonomy" id="452637"/>
    <lineage>
        <taxon>Bacteria</taxon>
        <taxon>Pseudomonadati</taxon>
        <taxon>Verrucomicrobiota</taxon>
        <taxon>Opitutia</taxon>
        <taxon>Opitutales</taxon>
        <taxon>Opitutaceae</taxon>
        <taxon>Opitutus</taxon>
    </lineage>
</organism>
<feature type="transmembrane region" description="Helical" evidence="7">
    <location>
        <begin position="377"/>
        <end position="397"/>
    </location>
</feature>
<dbReference type="OrthoDB" id="9808461at2"/>
<protein>
    <recommendedName>
        <fullName evidence="12">Lipoprotein releasing system, transmembrane protein, LolC/E family</fullName>
    </recommendedName>
</protein>
<dbReference type="GO" id="GO:0044874">
    <property type="term" value="P:lipoprotein localization to outer membrane"/>
    <property type="evidence" value="ECO:0007669"/>
    <property type="project" value="TreeGrafter"/>
</dbReference>
<dbReference type="PANTHER" id="PTHR30489">
    <property type="entry name" value="LIPOPROTEIN-RELEASING SYSTEM TRANSMEMBRANE PROTEIN LOLE"/>
    <property type="match status" value="1"/>
</dbReference>
<dbReference type="GO" id="GO:0098797">
    <property type="term" value="C:plasma membrane protein complex"/>
    <property type="evidence" value="ECO:0007669"/>
    <property type="project" value="TreeGrafter"/>
</dbReference>
<gene>
    <name evidence="10" type="ordered locus">Oter_2084</name>
</gene>
<evidence type="ECO:0000256" key="3">
    <source>
        <dbReference type="ARBA" id="ARBA00022475"/>
    </source>
</evidence>
<feature type="domain" description="ABC3 transporter permease C-terminal" evidence="8">
    <location>
        <begin position="271"/>
        <end position="404"/>
    </location>
</feature>
<dbReference type="STRING" id="452637.Oter_2084"/>
<feature type="domain" description="MacB-like periplasmic core" evidence="9">
    <location>
        <begin position="23"/>
        <end position="238"/>
    </location>
</feature>
<evidence type="ECO:0008006" key="12">
    <source>
        <dbReference type="Google" id="ProtNLM"/>
    </source>
</evidence>
<sequence>MPWYFYLALKQLFPTGRRFPFFTFISIVGVALGVALLVVSTSVMGGFGHEIRRMVVETQGEVQVRANGFIDDPAGLQQRIAKVPGVVATTAFAEGVVMLESERRPAFPGIQGIDLNTVTKVVPLDRYVRVGSLEDLDDDSIILSATLAHNIGARLGGKVEVYSPLLLERLKNDEVLLPRELTVVGIFEVGHQQLDSSTVIVTLRLMQDLYGLQHGVHGINVKIADGLDADEMARRINAALPPESGAVARSWIDTNQDFLFVLSLEKNMIFFLLTFIIIVAAFSVTSSLLISVVRKTREIGLLGALGGKPRQVAACFCMQGLLIGCGGTLLGLALGLTTLFFRNDIIRGFTELTGSQEVLVRFYQFSQLPAYTSRSDLTLIVVCAIVISTLAGLLPAWRAARLKPVEALRSE</sequence>
<name>B1ZMT9_OPITP</name>
<feature type="transmembrane region" description="Helical" evidence="7">
    <location>
        <begin position="269"/>
        <end position="291"/>
    </location>
</feature>
<dbReference type="AlphaFoldDB" id="B1ZMT9"/>
<feature type="transmembrane region" description="Helical" evidence="7">
    <location>
        <begin position="311"/>
        <end position="341"/>
    </location>
</feature>
<keyword evidence="3" id="KW-1003">Cell membrane</keyword>
<dbReference type="InterPro" id="IPR003838">
    <property type="entry name" value="ABC3_permease_C"/>
</dbReference>
<dbReference type="InterPro" id="IPR051447">
    <property type="entry name" value="Lipoprotein-release_system"/>
</dbReference>
<comment type="similarity">
    <text evidence="2">Belongs to the ABC-4 integral membrane protein family. LolC/E subfamily.</text>
</comment>
<evidence type="ECO:0000259" key="8">
    <source>
        <dbReference type="Pfam" id="PF02687"/>
    </source>
</evidence>
<keyword evidence="4 7" id="KW-0812">Transmembrane</keyword>
<evidence type="ECO:0000313" key="11">
    <source>
        <dbReference type="Proteomes" id="UP000007013"/>
    </source>
</evidence>
<keyword evidence="11" id="KW-1185">Reference proteome</keyword>
<dbReference type="PANTHER" id="PTHR30489:SF0">
    <property type="entry name" value="LIPOPROTEIN-RELEASING SYSTEM TRANSMEMBRANE PROTEIN LOLE"/>
    <property type="match status" value="1"/>
</dbReference>
<keyword evidence="6 7" id="KW-0472">Membrane</keyword>
<dbReference type="Pfam" id="PF12704">
    <property type="entry name" value="MacB_PCD"/>
    <property type="match status" value="1"/>
</dbReference>
<dbReference type="EMBL" id="CP001032">
    <property type="protein sequence ID" value="ACB75367.1"/>
    <property type="molecule type" value="Genomic_DNA"/>
</dbReference>
<dbReference type="InterPro" id="IPR025857">
    <property type="entry name" value="MacB_PCD"/>
</dbReference>
<evidence type="ECO:0000256" key="7">
    <source>
        <dbReference type="SAM" id="Phobius"/>
    </source>
</evidence>
<dbReference type="HOGENOM" id="CLU_000604_8_1_0"/>
<dbReference type="Proteomes" id="UP000007013">
    <property type="component" value="Chromosome"/>
</dbReference>